<keyword evidence="2" id="KW-0808">Transferase</keyword>
<dbReference type="Gene3D" id="3.40.50.300">
    <property type="entry name" value="P-loop containing nucleotide triphosphate hydrolases"/>
    <property type="match status" value="1"/>
</dbReference>
<dbReference type="InterPro" id="IPR027417">
    <property type="entry name" value="P-loop_NTPase"/>
</dbReference>
<dbReference type="Pfam" id="PF01715">
    <property type="entry name" value="IPPT"/>
    <property type="match status" value="1"/>
</dbReference>
<keyword evidence="7" id="KW-1185">Reference proteome</keyword>
<comment type="similarity">
    <text evidence="1">Belongs to the IPP transferase family.</text>
</comment>
<accession>A0AAD7E183</accession>
<organism evidence="6 7">
    <name type="scientific">Mycena rosella</name>
    <name type="common">Pink bonnet</name>
    <name type="synonym">Agaricus rosellus</name>
    <dbReference type="NCBI Taxonomy" id="1033263"/>
    <lineage>
        <taxon>Eukaryota</taxon>
        <taxon>Fungi</taxon>
        <taxon>Dikarya</taxon>
        <taxon>Basidiomycota</taxon>
        <taxon>Agaricomycotina</taxon>
        <taxon>Agaricomycetes</taxon>
        <taxon>Agaricomycetidae</taxon>
        <taxon>Agaricales</taxon>
        <taxon>Marasmiineae</taxon>
        <taxon>Mycenaceae</taxon>
        <taxon>Mycena</taxon>
    </lineage>
</organism>
<evidence type="ECO:0000256" key="4">
    <source>
        <dbReference type="ARBA" id="ARBA00022840"/>
    </source>
</evidence>
<dbReference type="PANTHER" id="PTHR11088">
    <property type="entry name" value="TRNA DIMETHYLALLYLTRANSFERASE"/>
    <property type="match status" value="1"/>
</dbReference>
<dbReference type="Proteomes" id="UP001221757">
    <property type="component" value="Unassembled WGS sequence"/>
</dbReference>
<dbReference type="GO" id="GO:0005739">
    <property type="term" value="C:mitochondrion"/>
    <property type="evidence" value="ECO:0007669"/>
    <property type="project" value="TreeGrafter"/>
</dbReference>
<dbReference type="InterPro" id="IPR018022">
    <property type="entry name" value="IPT"/>
</dbReference>
<dbReference type="GO" id="GO:0006400">
    <property type="term" value="P:tRNA modification"/>
    <property type="evidence" value="ECO:0007669"/>
    <property type="project" value="TreeGrafter"/>
</dbReference>
<evidence type="ECO:0000313" key="6">
    <source>
        <dbReference type="EMBL" id="KAJ7702449.1"/>
    </source>
</evidence>
<dbReference type="InterPro" id="IPR039657">
    <property type="entry name" value="Dimethylallyltransferase"/>
</dbReference>
<gene>
    <name evidence="6" type="ORF">B0H17DRAFT_1044381</name>
</gene>
<comment type="caution">
    <text evidence="6">The sequence shown here is derived from an EMBL/GenBank/DDBJ whole genome shotgun (WGS) entry which is preliminary data.</text>
</comment>
<protein>
    <submittedName>
        <fullName evidence="6">tRNA isopentenyltransferase</fullName>
    </submittedName>
</protein>
<proteinExistence type="inferred from homology"/>
<name>A0AAD7E183_MYCRO</name>
<dbReference type="Gene3D" id="1.10.20.140">
    <property type="match status" value="1"/>
</dbReference>
<dbReference type="HAMAP" id="MF_00185">
    <property type="entry name" value="IPP_trans"/>
    <property type="match status" value="1"/>
</dbReference>
<evidence type="ECO:0000256" key="5">
    <source>
        <dbReference type="SAM" id="MobiDB-lite"/>
    </source>
</evidence>
<keyword evidence="4" id="KW-0067">ATP-binding</keyword>
<dbReference type="PANTHER" id="PTHR11088:SF89">
    <property type="entry name" value="TRNA DIMETHYLALLYLTRANSFERASE"/>
    <property type="match status" value="1"/>
</dbReference>
<evidence type="ECO:0000256" key="3">
    <source>
        <dbReference type="ARBA" id="ARBA00022741"/>
    </source>
</evidence>
<dbReference type="SUPFAM" id="SSF52540">
    <property type="entry name" value="P-loop containing nucleoside triphosphate hydrolases"/>
    <property type="match status" value="1"/>
</dbReference>
<reference evidence="6" key="1">
    <citation type="submission" date="2023-03" db="EMBL/GenBank/DDBJ databases">
        <title>Massive genome expansion in bonnet fungi (Mycena s.s.) driven by repeated elements and novel gene families across ecological guilds.</title>
        <authorList>
            <consortium name="Lawrence Berkeley National Laboratory"/>
            <person name="Harder C.B."/>
            <person name="Miyauchi S."/>
            <person name="Viragh M."/>
            <person name="Kuo A."/>
            <person name="Thoen E."/>
            <person name="Andreopoulos B."/>
            <person name="Lu D."/>
            <person name="Skrede I."/>
            <person name="Drula E."/>
            <person name="Henrissat B."/>
            <person name="Morin E."/>
            <person name="Kohler A."/>
            <person name="Barry K."/>
            <person name="LaButti K."/>
            <person name="Morin E."/>
            <person name="Salamov A."/>
            <person name="Lipzen A."/>
            <person name="Mereny Z."/>
            <person name="Hegedus B."/>
            <person name="Baldrian P."/>
            <person name="Stursova M."/>
            <person name="Weitz H."/>
            <person name="Taylor A."/>
            <person name="Grigoriev I.V."/>
            <person name="Nagy L.G."/>
            <person name="Martin F."/>
            <person name="Kauserud H."/>
        </authorList>
    </citation>
    <scope>NUCLEOTIDE SEQUENCE</scope>
    <source>
        <strain evidence="6">CBHHK067</strain>
    </source>
</reference>
<evidence type="ECO:0000313" key="7">
    <source>
        <dbReference type="Proteomes" id="UP001221757"/>
    </source>
</evidence>
<dbReference type="AlphaFoldDB" id="A0AAD7E183"/>
<evidence type="ECO:0000256" key="1">
    <source>
        <dbReference type="ARBA" id="ARBA00005842"/>
    </source>
</evidence>
<dbReference type="GO" id="GO:0005524">
    <property type="term" value="F:ATP binding"/>
    <property type="evidence" value="ECO:0007669"/>
    <property type="project" value="UniProtKB-KW"/>
</dbReference>
<sequence>MSSLRPLIAIFGTTGVGKSNLAIQLALSLSSRSRARIINADAMQVYAGLDVLTNKVPEAERHGVEHLLMGFKQPGEQYVVGQWVNDAISAIDETHMRGEIPIVVGGTSYWMQHLMFPDRLAGTQSEESPVLSEAIVHALASLPPRLLELFNCLPEQLPDAAADPDAAAALHLLLHNLDPAMAARWHWRDTRKVFRSLRIVKDTGRRPSEILSEQSETLLRPRYRTLCFWLYAEPPILNPRLDSRVDEMVERGLLDEVRSLHDKTTSAGVDYTLGIYQSIGYKEFHGYLSAPSQTEKALHEAVESMKTSTRQYSRRQISWIRNKLLPAINATNSQELTVPTYLLDATDIGEAWTSNVKNPAVQITRDFLNDEPIPDPLTLSGMARTMLDINEKPVDPTLVLQAQRKVVCSICTVDATQPVMIDEERFTAHVRARTHRRLAKKMTPEQHREAQRARQMERTPQAAAESGSELDIDPHSLFDSETMGFN</sequence>
<evidence type="ECO:0000256" key="2">
    <source>
        <dbReference type="ARBA" id="ARBA00022679"/>
    </source>
</evidence>
<dbReference type="GO" id="GO:0052381">
    <property type="term" value="F:tRNA dimethylallyltransferase activity"/>
    <property type="evidence" value="ECO:0007669"/>
    <property type="project" value="InterPro"/>
</dbReference>
<feature type="region of interest" description="Disordered" evidence="5">
    <location>
        <begin position="436"/>
        <end position="486"/>
    </location>
</feature>
<feature type="compositionally biased region" description="Basic and acidic residues" evidence="5">
    <location>
        <begin position="442"/>
        <end position="457"/>
    </location>
</feature>
<keyword evidence="3" id="KW-0547">Nucleotide-binding</keyword>
<dbReference type="EMBL" id="JARKIE010000015">
    <property type="protein sequence ID" value="KAJ7702449.1"/>
    <property type="molecule type" value="Genomic_DNA"/>
</dbReference>